<dbReference type="PROSITE" id="PS50983">
    <property type="entry name" value="FE_B12_PBP"/>
    <property type="match status" value="1"/>
</dbReference>
<dbReference type="PANTHER" id="PTHR30535:SF34">
    <property type="entry name" value="MOLYBDATE-BINDING PROTEIN MOLA"/>
    <property type="match status" value="1"/>
</dbReference>
<gene>
    <name evidence="3" type="ORF">SAMN02745702_00293</name>
</gene>
<sequence>MRRLFFFLLLFCLTALSTGPATAQPVELVDMLGHRVVLPAQVDRIVTTFKPATLTALSLGLGDRLVGLDGNSRYDPLQIKIYPQLQDLPSVGSKSTGINFESLLAVDPDLVILYSQKDGKELASRLESHGIPCLFVLPETFAGIEESLHLIAQAVGEPERATRVISAMRHATDLAAKYTGNIPEAQRKTVYFSSPKSFLSTAGGDMLQDSIIRKAGGINCAQALSGYFRQISPEQLLLWNPDMLCIAGHARRGACSMLSRSSFSQLRALKTGATYCFPSNLAPWDFPSPLSALGSLWMAKRLYPERMKDVDLLHEIDRFHTQVFGKSFREMDGKLEDMTPYSAPVTEQSI</sequence>
<dbReference type="Pfam" id="PF01497">
    <property type="entry name" value="Peripla_BP_2"/>
    <property type="match status" value="1"/>
</dbReference>
<evidence type="ECO:0000256" key="1">
    <source>
        <dbReference type="SAM" id="SignalP"/>
    </source>
</evidence>
<keyword evidence="1" id="KW-0732">Signal</keyword>
<feature type="signal peptide" evidence="1">
    <location>
        <begin position="1"/>
        <end position="23"/>
    </location>
</feature>
<dbReference type="Proteomes" id="UP000189733">
    <property type="component" value="Unassembled WGS sequence"/>
</dbReference>
<protein>
    <submittedName>
        <fullName evidence="3">Iron complex transport system substrate-binding protein</fullName>
    </submittedName>
</protein>
<dbReference type="STRING" id="1121442.SAMN02745702_00293"/>
<dbReference type="RefSeq" id="WP_078683614.1">
    <property type="nucleotide sequence ID" value="NZ_FUYA01000001.1"/>
</dbReference>
<dbReference type="Gene3D" id="1.20.58.2180">
    <property type="match status" value="1"/>
</dbReference>
<name>A0A1T4VH16_9BACT</name>
<feature type="chain" id="PRO_5012413961" evidence="1">
    <location>
        <begin position="24"/>
        <end position="350"/>
    </location>
</feature>
<feature type="domain" description="Fe/B12 periplasmic-binding" evidence="2">
    <location>
        <begin position="44"/>
        <end position="306"/>
    </location>
</feature>
<dbReference type="OrthoDB" id="9775594at2"/>
<accession>A0A1T4VH16</accession>
<dbReference type="AlphaFoldDB" id="A0A1T4VH16"/>
<keyword evidence="4" id="KW-1185">Reference proteome</keyword>
<dbReference type="InterPro" id="IPR002491">
    <property type="entry name" value="ABC_transptr_periplasmic_BD"/>
</dbReference>
<dbReference type="EMBL" id="FUYA01000001">
    <property type="protein sequence ID" value="SKA64219.1"/>
    <property type="molecule type" value="Genomic_DNA"/>
</dbReference>
<dbReference type="SUPFAM" id="SSF53807">
    <property type="entry name" value="Helical backbone' metal receptor"/>
    <property type="match status" value="1"/>
</dbReference>
<reference evidence="3 4" key="1">
    <citation type="submission" date="2017-02" db="EMBL/GenBank/DDBJ databases">
        <authorList>
            <person name="Peterson S.W."/>
        </authorList>
    </citation>
    <scope>NUCLEOTIDE SEQUENCE [LARGE SCALE GENOMIC DNA]</scope>
    <source>
        <strain evidence="3 4">DSM 18034</strain>
    </source>
</reference>
<dbReference type="PANTHER" id="PTHR30535">
    <property type="entry name" value="VITAMIN B12-BINDING PROTEIN"/>
    <property type="match status" value="1"/>
</dbReference>
<dbReference type="InterPro" id="IPR050902">
    <property type="entry name" value="ABC_Transporter_SBP"/>
</dbReference>
<proteinExistence type="predicted"/>
<evidence type="ECO:0000313" key="3">
    <source>
        <dbReference type="EMBL" id="SKA64219.1"/>
    </source>
</evidence>
<organism evidence="3 4">
    <name type="scientific">Desulfobaculum bizertense DSM 18034</name>
    <dbReference type="NCBI Taxonomy" id="1121442"/>
    <lineage>
        <taxon>Bacteria</taxon>
        <taxon>Pseudomonadati</taxon>
        <taxon>Thermodesulfobacteriota</taxon>
        <taxon>Desulfovibrionia</taxon>
        <taxon>Desulfovibrionales</taxon>
        <taxon>Desulfovibrionaceae</taxon>
        <taxon>Desulfobaculum</taxon>
    </lineage>
</organism>
<evidence type="ECO:0000313" key="4">
    <source>
        <dbReference type="Proteomes" id="UP000189733"/>
    </source>
</evidence>
<dbReference type="Gene3D" id="3.40.50.1980">
    <property type="entry name" value="Nitrogenase molybdenum iron protein domain"/>
    <property type="match status" value="2"/>
</dbReference>
<evidence type="ECO:0000259" key="2">
    <source>
        <dbReference type="PROSITE" id="PS50983"/>
    </source>
</evidence>